<keyword evidence="2" id="KW-1185">Reference proteome</keyword>
<dbReference type="RefSeq" id="WP_104522240.1">
    <property type="nucleotide sequence ID" value="NZ_NHRY01000263.1"/>
</dbReference>
<organism evidence="1 2">
    <name type="scientific">Rhodopila globiformis</name>
    <name type="common">Rhodopseudomonas globiformis</name>
    <dbReference type="NCBI Taxonomy" id="1071"/>
    <lineage>
        <taxon>Bacteria</taxon>
        <taxon>Pseudomonadati</taxon>
        <taxon>Pseudomonadota</taxon>
        <taxon>Alphaproteobacteria</taxon>
        <taxon>Acetobacterales</taxon>
        <taxon>Acetobacteraceae</taxon>
        <taxon>Rhodopila</taxon>
    </lineage>
</organism>
<comment type="caution">
    <text evidence="1">The sequence shown here is derived from an EMBL/GenBank/DDBJ whole genome shotgun (WGS) entry which is preliminary data.</text>
</comment>
<name>A0A2S6MXL4_RHOGL</name>
<dbReference type="Proteomes" id="UP000239724">
    <property type="component" value="Unassembled WGS sequence"/>
</dbReference>
<gene>
    <name evidence="1" type="ORF">CCS01_28640</name>
</gene>
<dbReference type="AlphaFoldDB" id="A0A2S6MXL4"/>
<evidence type="ECO:0000313" key="1">
    <source>
        <dbReference type="EMBL" id="PPQ27101.1"/>
    </source>
</evidence>
<proteinExistence type="predicted"/>
<reference evidence="1 2" key="1">
    <citation type="journal article" date="2018" name="Arch. Microbiol.">
        <title>New insights into the metabolic potential of the phototrophic purple bacterium Rhodopila globiformis DSM 161(T) from its draft genome sequence and evidence for a vanadium-dependent nitrogenase.</title>
        <authorList>
            <person name="Imhoff J.F."/>
            <person name="Rahn T."/>
            <person name="Kunzel S."/>
            <person name="Neulinger S.C."/>
        </authorList>
    </citation>
    <scope>NUCLEOTIDE SEQUENCE [LARGE SCALE GENOMIC DNA]</scope>
    <source>
        <strain evidence="1 2">DSM 161</strain>
    </source>
</reference>
<sequence length="92" mass="10030">MALDQASRASLAAWLAAADHIDTVLDLSPRAWRVPGDRTILGVFEKGKPRATWLIVAERSVWTLAACDGGWVSEPRETLAEILALIHLRSAP</sequence>
<dbReference type="EMBL" id="NHRY01000263">
    <property type="protein sequence ID" value="PPQ27101.1"/>
    <property type="molecule type" value="Genomic_DNA"/>
</dbReference>
<evidence type="ECO:0000313" key="2">
    <source>
        <dbReference type="Proteomes" id="UP000239724"/>
    </source>
</evidence>
<protein>
    <submittedName>
        <fullName evidence="1">Uncharacterized protein</fullName>
    </submittedName>
</protein>
<accession>A0A2S6MXL4</accession>